<keyword evidence="4" id="KW-1185">Reference proteome</keyword>
<reference evidence="3 4" key="1">
    <citation type="submission" date="2019-08" db="EMBL/GenBank/DDBJ databases">
        <title>Archangium and Cystobacter genomes.</title>
        <authorList>
            <person name="Chen I.-C.K."/>
            <person name="Wielgoss S."/>
        </authorList>
    </citation>
    <scope>NUCLEOTIDE SEQUENCE [LARGE SCALE GENOMIC DNA]</scope>
    <source>
        <strain evidence="3 4">Cbm 6</strain>
    </source>
</reference>
<evidence type="ECO:0000313" key="4">
    <source>
        <dbReference type="Proteomes" id="UP001611383"/>
    </source>
</evidence>
<evidence type="ECO:0000313" key="3">
    <source>
        <dbReference type="EMBL" id="WNG50956.1"/>
    </source>
</evidence>
<name>A0ABY9X6E5_9BACT</name>
<dbReference type="EMBL" id="CP043494">
    <property type="protein sequence ID" value="WNG50956.1"/>
    <property type="molecule type" value="Genomic_DNA"/>
</dbReference>
<organism evidence="3 4">
    <name type="scientific">Archangium minus</name>
    <dbReference type="NCBI Taxonomy" id="83450"/>
    <lineage>
        <taxon>Bacteria</taxon>
        <taxon>Pseudomonadati</taxon>
        <taxon>Myxococcota</taxon>
        <taxon>Myxococcia</taxon>
        <taxon>Myxococcales</taxon>
        <taxon>Cystobacterineae</taxon>
        <taxon>Archangiaceae</taxon>
        <taxon>Archangium</taxon>
    </lineage>
</organism>
<proteinExistence type="predicted"/>
<dbReference type="SUPFAM" id="SSF74653">
    <property type="entry name" value="TolA/TonB C-terminal domain"/>
    <property type="match status" value="1"/>
</dbReference>
<accession>A0ABY9X6E5</accession>
<feature type="compositionally biased region" description="Basic and acidic residues" evidence="1">
    <location>
        <begin position="151"/>
        <end position="168"/>
    </location>
</feature>
<keyword evidence="2" id="KW-1133">Transmembrane helix</keyword>
<sequence>MSARTSRDRLSLPLLVSVLLHLLLGVWLWLEVESAPPASSLTRVAPEPLSVEWEFIEARPSVVEVPKPPPAKGTRRIRSATRAERPREAQPPVAKSPEPEAPVKGPSDSPPAGTAEADVPRAPVLVPSWMQAPPSAGSLAVAPASRGRTLRPGDPELRPESKEEESERLTARVQNWMDDDMAEERVRGIGGHPYLEEARDSLEGALARTDGGTPEQLGIHNPIAGLLKNYTDAAEEYGRTGGPGYAPPSRTPLHSEKLSERFRDDPLAAQKMIGPAQALETLQALESRGALLTVQLELRHARSGALLGARLEQGSGNRLFDAFVLKVVPAALGELKPPPPEVIRDKAELKTRWLVEGWQHPPKKLTQAIASSLVSGQLMLPLIPLEQLMEPEDSEQSSFEYRARLIGVY</sequence>
<feature type="region of interest" description="Disordered" evidence="1">
    <location>
        <begin position="63"/>
        <end position="168"/>
    </location>
</feature>
<evidence type="ECO:0000256" key="2">
    <source>
        <dbReference type="SAM" id="Phobius"/>
    </source>
</evidence>
<protein>
    <recommendedName>
        <fullName evidence="5">TonB C-terminal domain-containing protein</fullName>
    </recommendedName>
</protein>
<evidence type="ECO:0000256" key="1">
    <source>
        <dbReference type="SAM" id="MobiDB-lite"/>
    </source>
</evidence>
<keyword evidence="2" id="KW-0812">Transmembrane</keyword>
<evidence type="ECO:0008006" key="5">
    <source>
        <dbReference type="Google" id="ProtNLM"/>
    </source>
</evidence>
<dbReference type="RefSeq" id="WP_395810656.1">
    <property type="nucleotide sequence ID" value="NZ_CP043494.1"/>
</dbReference>
<dbReference type="Proteomes" id="UP001611383">
    <property type="component" value="Chromosome"/>
</dbReference>
<keyword evidence="2" id="KW-0472">Membrane</keyword>
<feature type="transmembrane region" description="Helical" evidence="2">
    <location>
        <begin position="12"/>
        <end position="30"/>
    </location>
</feature>
<gene>
    <name evidence="3" type="ORF">F0U60_47625</name>
</gene>